<comment type="caution">
    <text evidence="1">The sequence shown here is derived from an EMBL/GenBank/DDBJ whole genome shotgun (WGS) entry which is preliminary data.</text>
</comment>
<evidence type="ECO:0000313" key="1">
    <source>
        <dbReference type="EMBL" id="RNL53008.1"/>
    </source>
</evidence>
<organism evidence="1 2">
    <name type="scientific">Pedobacter jejuensis</name>
    <dbReference type="NCBI Taxonomy" id="1268550"/>
    <lineage>
        <taxon>Bacteria</taxon>
        <taxon>Pseudomonadati</taxon>
        <taxon>Bacteroidota</taxon>
        <taxon>Sphingobacteriia</taxon>
        <taxon>Sphingobacteriales</taxon>
        <taxon>Sphingobacteriaceae</taxon>
        <taxon>Pedobacter</taxon>
    </lineage>
</organism>
<dbReference type="Proteomes" id="UP000274046">
    <property type="component" value="Unassembled WGS sequence"/>
</dbReference>
<sequence length="216" mass="24912">MLNTDFEHLRELYLSLDRPNIRKEVIEIVKGLKKDDHYNQIFYHPLGFIYTTLHTFPNEETIRLHVWSKKHYDIEPRLDIHNHYYRVNSYVFSGCVVNQLYKVHHENHSNVTQYKGSYTNDGDRVLTKTNDGLFVIEDVESIHCAGELYSIGHDQIHSGGVVGNDLTCTLVYTQDPGEKIPLVFGKGDLPEVLNFKQVLVPKGDVESIIKELSKVS</sequence>
<protein>
    <submittedName>
        <fullName evidence="1">Uncharacterized protein</fullName>
    </submittedName>
</protein>
<accession>A0A3N0BUN1</accession>
<dbReference type="EMBL" id="RBEE01000021">
    <property type="protein sequence ID" value="RNL53008.1"/>
    <property type="molecule type" value="Genomic_DNA"/>
</dbReference>
<reference evidence="1 2" key="1">
    <citation type="submission" date="2018-10" db="EMBL/GenBank/DDBJ databases">
        <title>Genome sequencing of Pedobacter jejuensis TNB23.</title>
        <authorList>
            <person name="Cho Y.-J."/>
            <person name="Cho A."/>
            <person name="Kim O.-S."/>
        </authorList>
    </citation>
    <scope>NUCLEOTIDE SEQUENCE [LARGE SCALE GENOMIC DNA]</scope>
    <source>
        <strain evidence="1 2">TNB23</strain>
    </source>
</reference>
<gene>
    <name evidence="1" type="ORF">D7004_10620</name>
</gene>
<dbReference type="OrthoDB" id="1493806at2"/>
<keyword evidence="2" id="KW-1185">Reference proteome</keyword>
<name>A0A3N0BUN1_9SPHI</name>
<dbReference type="AlphaFoldDB" id="A0A3N0BUN1"/>
<evidence type="ECO:0000313" key="2">
    <source>
        <dbReference type="Proteomes" id="UP000274046"/>
    </source>
</evidence>
<proteinExistence type="predicted"/>
<dbReference type="RefSeq" id="WP_123205840.1">
    <property type="nucleotide sequence ID" value="NZ_RBEE01000021.1"/>
</dbReference>